<dbReference type="CTD" id="63875"/>
<protein>
    <recommendedName>
        <fullName evidence="4">Large ribosomal subunit protein bL17m</fullName>
    </recommendedName>
    <alternativeName>
        <fullName evidence="5">39S ribosomal protein L17, mitochondrial</fullName>
    </alternativeName>
</protein>
<dbReference type="InterPro" id="IPR036373">
    <property type="entry name" value="Ribosomal_bL17_sf"/>
</dbReference>
<dbReference type="Pfam" id="PF01196">
    <property type="entry name" value="Ribosomal_L17"/>
    <property type="match status" value="1"/>
</dbReference>
<dbReference type="PANTHER" id="PTHR14413:SF16">
    <property type="entry name" value="LARGE RIBOSOMAL SUBUNIT PROTEIN BL17M"/>
    <property type="match status" value="1"/>
</dbReference>
<evidence type="ECO:0000256" key="5">
    <source>
        <dbReference type="ARBA" id="ARBA00035413"/>
    </source>
</evidence>
<evidence type="ECO:0000256" key="6">
    <source>
        <dbReference type="SAM" id="MobiDB-lite"/>
    </source>
</evidence>
<keyword evidence="2 8" id="KW-0689">Ribosomal protein</keyword>
<keyword evidence="7" id="KW-1185">Reference proteome</keyword>
<gene>
    <name evidence="8 9" type="primary">LOC115633166</name>
</gene>
<evidence type="ECO:0000313" key="7">
    <source>
        <dbReference type="Proteomes" id="UP000504634"/>
    </source>
</evidence>
<feature type="region of interest" description="Disordered" evidence="6">
    <location>
        <begin position="177"/>
        <end position="210"/>
    </location>
</feature>
<dbReference type="GO" id="GO:0003735">
    <property type="term" value="F:structural constituent of ribosome"/>
    <property type="evidence" value="ECO:0007669"/>
    <property type="project" value="InterPro"/>
</dbReference>
<dbReference type="PANTHER" id="PTHR14413">
    <property type="entry name" value="RIBOSOMAL PROTEIN L17"/>
    <property type="match status" value="1"/>
</dbReference>
<dbReference type="Gene3D" id="3.90.1030.10">
    <property type="entry name" value="Ribosomal protein L17"/>
    <property type="match status" value="1"/>
</dbReference>
<reference evidence="8 9" key="1">
    <citation type="submission" date="2025-04" db="UniProtKB">
        <authorList>
            <consortium name="RefSeq"/>
        </authorList>
    </citation>
    <scope>IDENTIFICATION</scope>
    <source>
        <strain evidence="8 9">11010-0011.00</strain>
        <tissue evidence="8 9">Whole body</tissue>
    </source>
</reference>
<dbReference type="AlphaFoldDB" id="A0A6J2UGB5"/>
<dbReference type="RefSeq" id="XP_030386439.1">
    <property type="nucleotide sequence ID" value="XM_030530579.1"/>
</dbReference>
<feature type="compositionally biased region" description="Low complexity" evidence="6">
    <location>
        <begin position="182"/>
        <end position="194"/>
    </location>
</feature>
<sequence>MNQADVSKLISQLRIAVRPKARNLKNKDGPEGRLLKLRKTVTALVKHERIELYYNRADEARGYAELLISNAIRHGDRHKATMELADYWLLEKQLVHKLFKVLVPRYENFNVSYTRMYKAPRDYPGMYYKKSVLELRGNPYPALTPDLSQNRNLLHNVLLDEARKEFKREQLAELANKLAAESGTKSTTTTSVTSDMPKEQKTENETPTTV</sequence>
<dbReference type="OrthoDB" id="275000at2759"/>
<dbReference type="GO" id="GO:0005762">
    <property type="term" value="C:mitochondrial large ribosomal subunit"/>
    <property type="evidence" value="ECO:0007669"/>
    <property type="project" value="TreeGrafter"/>
</dbReference>
<keyword evidence="3" id="KW-0687">Ribonucleoprotein</keyword>
<evidence type="ECO:0000256" key="2">
    <source>
        <dbReference type="ARBA" id="ARBA00022980"/>
    </source>
</evidence>
<dbReference type="SUPFAM" id="SSF64263">
    <property type="entry name" value="Prokaryotic ribosomal protein L17"/>
    <property type="match status" value="1"/>
</dbReference>
<evidence type="ECO:0000313" key="8">
    <source>
        <dbReference type="RefSeq" id="XP_030386438.1"/>
    </source>
</evidence>
<dbReference type="GO" id="GO:0006412">
    <property type="term" value="P:translation"/>
    <property type="evidence" value="ECO:0007669"/>
    <property type="project" value="InterPro"/>
</dbReference>
<dbReference type="GeneID" id="115633166"/>
<proteinExistence type="inferred from homology"/>
<evidence type="ECO:0000256" key="1">
    <source>
        <dbReference type="ARBA" id="ARBA00008777"/>
    </source>
</evidence>
<comment type="similarity">
    <text evidence="1">Belongs to the bacterial ribosomal protein bL17 family.</text>
</comment>
<evidence type="ECO:0000256" key="3">
    <source>
        <dbReference type="ARBA" id="ARBA00023274"/>
    </source>
</evidence>
<organism evidence="7 8">
    <name type="scientific">Drosophila lebanonensis</name>
    <name type="common">Fruit fly</name>
    <name type="synonym">Scaptodrosophila lebanonensis</name>
    <dbReference type="NCBI Taxonomy" id="7225"/>
    <lineage>
        <taxon>Eukaryota</taxon>
        <taxon>Metazoa</taxon>
        <taxon>Ecdysozoa</taxon>
        <taxon>Arthropoda</taxon>
        <taxon>Hexapoda</taxon>
        <taxon>Insecta</taxon>
        <taxon>Pterygota</taxon>
        <taxon>Neoptera</taxon>
        <taxon>Endopterygota</taxon>
        <taxon>Diptera</taxon>
        <taxon>Brachycera</taxon>
        <taxon>Muscomorpha</taxon>
        <taxon>Ephydroidea</taxon>
        <taxon>Drosophilidae</taxon>
        <taxon>Scaptodrosophila</taxon>
    </lineage>
</organism>
<evidence type="ECO:0000256" key="4">
    <source>
        <dbReference type="ARBA" id="ARBA00035290"/>
    </source>
</evidence>
<dbReference type="FunFam" id="3.90.1030.10:FF:000009">
    <property type="entry name" value="39S ribosomal protein L17, mitochondrial"/>
    <property type="match status" value="1"/>
</dbReference>
<accession>A0A6J2UGB5</accession>
<dbReference type="InterPro" id="IPR000456">
    <property type="entry name" value="Ribosomal_bL17"/>
</dbReference>
<evidence type="ECO:0000313" key="9">
    <source>
        <dbReference type="RefSeq" id="XP_030386439.1"/>
    </source>
</evidence>
<dbReference type="RefSeq" id="XP_030386438.1">
    <property type="nucleotide sequence ID" value="XM_030530578.1"/>
</dbReference>
<dbReference type="Proteomes" id="UP000504634">
    <property type="component" value="Unplaced"/>
</dbReference>
<name>A0A6J2UGB5_DROLE</name>